<name>A0ABS5E6L5_9PROT</name>
<dbReference type="InterPro" id="IPR029787">
    <property type="entry name" value="Nucleotide_cyclase"/>
</dbReference>
<feature type="domain" description="EAL" evidence="1">
    <location>
        <begin position="287"/>
        <end position="527"/>
    </location>
</feature>
<protein>
    <submittedName>
        <fullName evidence="3">EAL domain-containing protein</fullName>
    </submittedName>
</protein>
<dbReference type="PROSITE" id="PS50887">
    <property type="entry name" value="GGDEF"/>
    <property type="match status" value="1"/>
</dbReference>
<evidence type="ECO:0000313" key="4">
    <source>
        <dbReference type="Proteomes" id="UP000677812"/>
    </source>
</evidence>
<dbReference type="Pfam" id="PF00563">
    <property type="entry name" value="EAL"/>
    <property type="match status" value="1"/>
</dbReference>
<dbReference type="InterPro" id="IPR043128">
    <property type="entry name" value="Rev_trsase/Diguanyl_cyclase"/>
</dbReference>
<dbReference type="Gene3D" id="3.30.70.270">
    <property type="match status" value="1"/>
</dbReference>
<dbReference type="Proteomes" id="UP000677812">
    <property type="component" value="Unassembled WGS sequence"/>
</dbReference>
<comment type="caution">
    <text evidence="3">The sequence shown here is derived from an EMBL/GenBank/DDBJ whole genome shotgun (WGS) entry which is preliminary data.</text>
</comment>
<accession>A0ABS5E6L5</accession>
<dbReference type="RefSeq" id="WP_211681172.1">
    <property type="nucleotide sequence ID" value="NZ_JAGRQH010000003.1"/>
</dbReference>
<dbReference type="Pfam" id="PF00990">
    <property type="entry name" value="GGDEF"/>
    <property type="match status" value="1"/>
</dbReference>
<dbReference type="PANTHER" id="PTHR33121:SF70">
    <property type="entry name" value="SIGNALING PROTEIN YKOW"/>
    <property type="match status" value="1"/>
</dbReference>
<evidence type="ECO:0000259" key="2">
    <source>
        <dbReference type="PROSITE" id="PS50887"/>
    </source>
</evidence>
<keyword evidence="4" id="KW-1185">Reference proteome</keyword>
<dbReference type="InterPro" id="IPR035919">
    <property type="entry name" value="EAL_sf"/>
</dbReference>
<dbReference type="SUPFAM" id="SSF55073">
    <property type="entry name" value="Nucleotide cyclase"/>
    <property type="match status" value="1"/>
</dbReference>
<dbReference type="CDD" id="cd01948">
    <property type="entry name" value="EAL"/>
    <property type="match status" value="1"/>
</dbReference>
<gene>
    <name evidence="3" type="ORF">KB213_05740</name>
</gene>
<dbReference type="PROSITE" id="PS50883">
    <property type="entry name" value="EAL"/>
    <property type="match status" value="1"/>
</dbReference>
<evidence type="ECO:0000313" key="3">
    <source>
        <dbReference type="EMBL" id="MBR0559558.1"/>
    </source>
</evidence>
<proteinExistence type="predicted"/>
<dbReference type="InterPro" id="IPR000160">
    <property type="entry name" value="GGDEF_dom"/>
</dbReference>
<reference evidence="3 4" key="1">
    <citation type="submission" date="2021-04" db="EMBL/GenBank/DDBJ databases">
        <title>The complete genome sequence of Neokomagataea sp. TBRC 2177.</title>
        <authorList>
            <person name="Charoenyingcharoen P."/>
            <person name="Yukphan P."/>
        </authorList>
    </citation>
    <scope>NUCLEOTIDE SEQUENCE [LARGE SCALE GENOMIC DNA]</scope>
    <source>
        <strain evidence="3 4">TBRC 2177</strain>
    </source>
</reference>
<feature type="domain" description="GGDEF" evidence="2">
    <location>
        <begin position="145"/>
        <end position="279"/>
    </location>
</feature>
<dbReference type="SUPFAM" id="SSF141868">
    <property type="entry name" value="EAL domain-like"/>
    <property type="match status" value="1"/>
</dbReference>
<dbReference type="Gene3D" id="3.20.20.450">
    <property type="entry name" value="EAL domain"/>
    <property type="match status" value="1"/>
</dbReference>
<dbReference type="SMART" id="SM00052">
    <property type="entry name" value="EAL"/>
    <property type="match status" value="1"/>
</dbReference>
<organism evidence="3 4">
    <name type="scientific">Neokomagataea anthophila</name>
    <dbReference type="NCBI Taxonomy" id="2826925"/>
    <lineage>
        <taxon>Bacteria</taxon>
        <taxon>Pseudomonadati</taxon>
        <taxon>Pseudomonadota</taxon>
        <taxon>Alphaproteobacteria</taxon>
        <taxon>Acetobacterales</taxon>
        <taxon>Acetobacteraceae</taxon>
        <taxon>Neokomagataea</taxon>
    </lineage>
</organism>
<dbReference type="SMART" id="SM00267">
    <property type="entry name" value="GGDEF"/>
    <property type="match status" value="1"/>
</dbReference>
<dbReference type="InterPro" id="IPR050706">
    <property type="entry name" value="Cyclic-di-GMP_PDE-like"/>
</dbReference>
<dbReference type="EMBL" id="JAGRQH010000003">
    <property type="protein sequence ID" value="MBR0559558.1"/>
    <property type="molecule type" value="Genomic_DNA"/>
</dbReference>
<dbReference type="NCBIfam" id="TIGR00254">
    <property type="entry name" value="GGDEF"/>
    <property type="match status" value="1"/>
</dbReference>
<dbReference type="PANTHER" id="PTHR33121">
    <property type="entry name" value="CYCLIC DI-GMP PHOSPHODIESTERASE PDEF"/>
    <property type="match status" value="1"/>
</dbReference>
<sequence>MSFRTEQDRQFHLSLLRLVSTIAQTTECAILYPRLDISSARITPHPNASFEFQTRLSRFSIEPDTLAQEADITLVSISPERCERIVIRQNPDPSLTAHIQAMLNDLIHLLRSPSAHRQPLFANRSASHAALSEQIEQISYQTRKNHFGTILLAVDQLRHINQNHGWDIADKVLNTLICRTQKLLPPNSFFGGFGGGQFMIITPTGTSAIGTQHLVNAVQNLTTTPITIDEHSISFTLSMGWSIFPEDGNTTDSLLLSTTAALTTAQTTGGGHDTRATQEQTQHYHASQTLEQDLSHAITSNALFLRWMPIIDLRTHKIIAQEALLRWERPHFGEVSPLLFIQNAEKNGLIEQLDCWALREACTVGQKWNNTHRVCVNISPTWIVNERLCHAVRTVLEETGLAPDRLQIEISERTTFAPDHIIFRELARVRALGVRIAIDDFGSGTASLERLRTYPIDQLKLDRIFVERLHEDDRADDVMRCILRLGQTLNLSICAKGVETERQFSFLDSHGCLEAQGFLFGPPAILT</sequence>
<evidence type="ECO:0000259" key="1">
    <source>
        <dbReference type="PROSITE" id="PS50883"/>
    </source>
</evidence>
<dbReference type="InterPro" id="IPR001633">
    <property type="entry name" value="EAL_dom"/>
</dbReference>